<keyword evidence="2" id="KW-1133">Transmembrane helix</keyword>
<proteinExistence type="predicted"/>
<gene>
    <name evidence="4" type="ORF">PQJ61_14045</name>
</gene>
<sequence>MRSLLQTISLGSFNIPWLFLPVILAWMVYRILTKRIYRKLPEQLKVIDGILVNIIFIIIIVWKMSPLLFQFSTVAENPSALLFLPGGRAGIITGVSAAAVFLGFSLFKRRRQLKDLVIGFLLNAVLLAAAFLIFGAGTSWIIGTVSNPVEGPAAAVGAPAYDFTLDAQDGKVYRLSDNAGRTVVLNFWASWCPPCRAELPELISFHEGLDPEGPVFLSINMYTTETDPSGLSAFVAENKLNFPVLYDKDGRIAAAYDIKTIPTTIIIDKNGMIHSVKNGAVTEAVLKRLSADAGE</sequence>
<evidence type="ECO:0000259" key="3">
    <source>
        <dbReference type="PROSITE" id="PS51352"/>
    </source>
</evidence>
<dbReference type="AlphaFoldDB" id="A0AAJ1MJU2"/>
<evidence type="ECO:0000256" key="2">
    <source>
        <dbReference type="SAM" id="Phobius"/>
    </source>
</evidence>
<feature type="transmembrane region" description="Helical" evidence="2">
    <location>
        <begin position="82"/>
        <end position="104"/>
    </location>
</feature>
<feature type="transmembrane region" description="Helical" evidence="2">
    <location>
        <begin position="116"/>
        <end position="142"/>
    </location>
</feature>
<keyword evidence="2" id="KW-0472">Membrane</keyword>
<keyword evidence="2" id="KW-0812">Transmembrane</keyword>
<dbReference type="InterPro" id="IPR036249">
    <property type="entry name" value="Thioredoxin-like_sf"/>
</dbReference>
<dbReference type="SUPFAM" id="SSF52833">
    <property type="entry name" value="Thioredoxin-like"/>
    <property type="match status" value="1"/>
</dbReference>
<dbReference type="Gene3D" id="3.40.30.10">
    <property type="entry name" value="Glutaredoxin"/>
    <property type="match status" value="1"/>
</dbReference>
<dbReference type="EMBL" id="JAQQAL010000035">
    <property type="protein sequence ID" value="MDC7227883.1"/>
    <property type="molecule type" value="Genomic_DNA"/>
</dbReference>
<dbReference type="PANTHER" id="PTHR42852:SF17">
    <property type="entry name" value="THIOREDOXIN-LIKE PROTEIN HI_1115"/>
    <property type="match status" value="1"/>
</dbReference>
<evidence type="ECO:0000313" key="5">
    <source>
        <dbReference type="Proteomes" id="UP001221217"/>
    </source>
</evidence>
<name>A0AAJ1MJU2_9SPIO</name>
<evidence type="ECO:0000313" key="4">
    <source>
        <dbReference type="EMBL" id="MDC7227883.1"/>
    </source>
</evidence>
<dbReference type="InterPro" id="IPR000866">
    <property type="entry name" value="AhpC/TSA"/>
</dbReference>
<evidence type="ECO:0000256" key="1">
    <source>
        <dbReference type="ARBA" id="ARBA00023284"/>
    </source>
</evidence>
<keyword evidence="1" id="KW-0676">Redox-active center</keyword>
<dbReference type="CDD" id="cd02966">
    <property type="entry name" value="TlpA_like_family"/>
    <property type="match status" value="1"/>
</dbReference>
<dbReference type="InterPro" id="IPR050553">
    <property type="entry name" value="Thioredoxin_ResA/DsbE_sf"/>
</dbReference>
<dbReference type="PROSITE" id="PS51352">
    <property type="entry name" value="THIOREDOXIN_2"/>
    <property type="match status" value="1"/>
</dbReference>
<dbReference type="Pfam" id="PF00578">
    <property type="entry name" value="AhpC-TSA"/>
    <property type="match status" value="1"/>
</dbReference>
<dbReference type="GO" id="GO:0016491">
    <property type="term" value="F:oxidoreductase activity"/>
    <property type="evidence" value="ECO:0007669"/>
    <property type="project" value="InterPro"/>
</dbReference>
<feature type="transmembrane region" description="Helical" evidence="2">
    <location>
        <begin position="15"/>
        <end position="32"/>
    </location>
</feature>
<comment type="caution">
    <text evidence="4">The sequence shown here is derived from an EMBL/GenBank/DDBJ whole genome shotgun (WGS) entry which is preliminary data.</text>
</comment>
<dbReference type="GO" id="GO:0016209">
    <property type="term" value="F:antioxidant activity"/>
    <property type="evidence" value="ECO:0007669"/>
    <property type="project" value="InterPro"/>
</dbReference>
<dbReference type="PROSITE" id="PS00194">
    <property type="entry name" value="THIOREDOXIN_1"/>
    <property type="match status" value="1"/>
</dbReference>
<dbReference type="Proteomes" id="UP001221217">
    <property type="component" value="Unassembled WGS sequence"/>
</dbReference>
<reference evidence="4 5" key="1">
    <citation type="submission" date="2022-12" db="EMBL/GenBank/DDBJ databases">
        <title>Metagenome assembled genome from gulf of manar.</title>
        <authorList>
            <person name="Kohli P."/>
            <person name="Pk S."/>
            <person name="Venkata Ramana C."/>
            <person name="Sasikala C."/>
        </authorList>
    </citation>
    <scope>NUCLEOTIDE SEQUENCE [LARGE SCALE GENOMIC DNA]</scope>
    <source>
        <strain evidence="4">JB008</strain>
    </source>
</reference>
<dbReference type="InterPro" id="IPR017937">
    <property type="entry name" value="Thioredoxin_CS"/>
</dbReference>
<organism evidence="4 5">
    <name type="scientific">Candidatus Thalassospirochaeta sargassi</name>
    <dbReference type="NCBI Taxonomy" id="3119039"/>
    <lineage>
        <taxon>Bacteria</taxon>
        <taxon>Pseudomonadati</taxon>
        <taxon>Spirochaetota</taxon>
        <taxon>Spirochaetia</taxon>
        <taxon>Spirochaetales</taxon>
        <taxon>Spirochaetaceae</taxon>
        <taxon>Candidatus Thalassospirochaeta</taxon>
    </lineage>
</organism>
<feature type="domain" description="Thioredoxin" evidence="3">
    <location>
        <begin position="154"/>
        <end position="295"/>
    </location>
</feature>
<dbReference type="InterPro" id="IPR013766">
    <property type="entry name" value="Thioredoxin_domain"/>
</dbReference>
<protein>
    <submittedName>
        <fullName evidence="4">TlpA disulfide reductase family protein</fullName>
    </submittedName>
</protein>
<accession>A0AAJ1MJU2</accession>
<dbReference type="PANTHER" id="PTHR42852">
    <property type="entry name" value="THIOL:DISULFIDE INTERCHANGE PROTEIN DSBE"/>
    <property type="match status" value="1"/>
</dbReference>